<dbReference type="GO" id="GO:0032259">
    <property type="term" value="P:methylation"/>
    <property type="evidence" value="ECO:0007669"/>
    <property type="project" value="UniProtKB-KW"/>
</dbReference>
<dbReference type="Pfam" id="PF02353">
    <property type="entry name" value="CMAS"/>
    <property type="match status" value="1"/>
</dbReference>
<evidence type="ECO:0000256" key="4">
    <source>
        <dbReference type="ARBA" id="ARBA00022691"/>
    </source>
</evidence>
<protein>
    <submittedName>
        <fullName evidence="7">Cyclopropane fatty acid synthase</fullName>
    </submittedName>
</protein>
<comment type="similarity">
    <text evidence="1">Belongs to the CFA/CMAS family.</text>
</comment>
<dbReference type="OrthoDB" id="8300214at2759"/>
<gene>
    <name evidence="7" type="ORF">FOMPIDRAFT_130621</name>
</gene>
<evidence type="ECO:0000256" key="2">
    <source>
        <dbReference type="ARBA" id="ARBA00022603"/>
    </source>
</evidence>
<keyword evidence="2" id="KW-0489">Methyltransferase</keyword>
<dbReference type="PANTHER" id="PTHR43667:SF2">
    <property type="entry name" value="FATTY ACID C-METHYL TRANSFERASE"/>
    <property type="match status" value="1"/>
</dbReference>
<dbReference type="HOGENOM" id="CLU_026434_0_0_1"/>
<dbReference type="InterPro" id="IPR029063">
    <property type="entry name" value="SAM-dependent_MTases_sf"/>
</dbReference>
<dbReference type="InterPro" id="IPR003333">
    <property type="entry name" value="CMAS"/>
</dbReference>
<dbReference type="EMBL" id="KE504156">
    <property type="protein sequence ID" value="EPS99555.1"/>
    <property type="molecule type" value="Genomic_DNA"/>
</dbReference>
<evidence type="ECO:0000256" key="6">
    <source>
        <dbReference type="SAM" id="SignalP"/>
    </source>
</evidence>
<evidence type="ECO:0000256" key="1">
    <source>
        <dbReference type="ARBA" id="ARBA00010815"/>
    </source>
</evidence>
<feature type="signal peptide" evidence="6">
    <location>
        <begin position="1"/>
        <end position="19"/>
    </location>
</feature>
<dbReference type="PANTHER" id="PTHR43667">
    <property type="entry name" value="CYCLOPROPANE-FATTY-ACYL-PHOSPHOLIPID SYNTHASE"/>
    <property type="match status" value="1"/>
</dbReference>
<evidence type="ECO:0000256" key="3">
    <source>
        <dbReference type="ARBA" id="ARBA00022679"/>
    </source>
</evidence>
<keyword evidence="6" id="KW-0732">Signal</keyword>
<dbReference type="Gene3D" id="3.40.50.150">
    <property type="entry name" value="Vaccinia Virus protein VP39"/>
    <property type="match status" value="1"/>
</dbReference>
<dbReference type="AlphaFoldDB" id="S8FDD7"/>
<proteinExistence type="inferred from homology"/>
<keyword evidence="5" id="KW-0443">Lipid metabolism</keyword>
<keyword evidence="3" id="KW-0808">Transferase</keyword>
<dbReference type="GO" id="GO:0008168">
    <property type="term" value="F:methyltransferase activity"/>
    <property type="evidence" value="ECO:0007669"/>
    <property type="project" value="UniProtKB-KW"/>
</dbReference>
<evidence type="ECO:0000313" key="7">
    <source>
        <dbReference type="EMBL" id="EPS99555.1"/>
    </source>
</evidence>
<dbReference type="SUPFAM" id="SSF53335">
    <property type="entry name" value="S-adenosyl-L-methionine-dependent methyltransferases"/>
    <property type="match status" value="1"/>
</dbReference>
<dbReference type="GO" id="GO:0008610">
    <property type="term" value="P:lipid biosynthetic process"/>
    <property type="evidence" value="ECO:0007669"/>
    <property type="project" value="InterPro"/>
</dbReference>
<dbReference type="STRING" id="743788.S8FDD7"/>
<sequence>MSSLLSISASLPFLSVVGGVKQVLWNTLVGYARSSIQQALADGIKSGQLAIREGDVVTKYGYPSNKDTVRDAEIEVADPNFWVRVYLTHDLGFAEAYMHGDFKTPNLKDILDLWLENRDTLKGLSSMASQVHTAFSALALKYFGQNLSNAKFNAMTGYDCCNRFFQSFLSEEMTYSCAIWPDALGGVRGDLEGRRSPDDLERAQLHKIHYLLDKARVRPGDRLLEFGSGWGSMAIEAAKLGYTVDTLTLSVQQKNLAEKCIAALGFEDKIRVHLMDYRQLPSDFEGQFDAFVSVEMVEAVGIRYLPRFFEILNWALKPGRAAAVISATTQPEFRYSEYQSTDYARRYQWPNSFCPSATSFVTTAQAATEGRFALESVEDFGSVSVSSAFPRTLREWGRRLDENWNKETIEALLHDQPQLANERDLQAFKRKWEYMYLYAEVGYARAYTSMHYFTFVRPTSMHQQ</sequence>
<dbReference type="PIRSF" id="PIRSF003085">
    <property type="entry name" value="CMAS"/>
    <property type="match status" value="1"/>
</dbReference>
<organism evidence="7 8">
    <name type="scientific">Fomitopsis schrenkii</name>
    <name type="common">Brown rot fungus</name>
    <dbReference type="NCBI Taxonomy" id="2126942"/>
    <lineage>
        <taxon>Eukaryota</taxon>
        <taxon>Fungi</taxon>
        <taxon>Dikarya</taxon>
        <taxon>Basidiomycota</taxon>
        <taxon>Agaricomycotina</taxon>
        <taxon>Agaricomycetes</taxon>
        <taxon>Polyporales</taxon>
        <taxon>Fomitopsis</taxon>
    </lineage>
</organism>
<dbReference type="Proteomes" id="UP000015241">
    <property type="component" value="Unassembled WGS sequence"/>
</dbReference>
<feature type="chain" id="PRO_5004551462" evidence="6">
    <location>
        <begin position="20"/>
        <end position="464"/>
    </location>
</feature>
<accession>S8FDD7</accession>
<dbReference type="InterPro" id="IPR050723">
    <property type="entry name" value="CFA/CMAS"/>
</dbReference>
<dbReference type="eggNOG" id="ENOG502QSMW">
    <property type="taxonomic scope" value="Eukaryota"/>
</dbReference>
<name>S8FDD7_FOMSC</name>
<keyword evidence="8" id="KW-1185">Reference proteome</keyword>
<evidence type="ECO:0000256" key="5">
    <source>
        <dbReference type="ARBA" id="ARBA00023098"/>
    </source>
</evidence>
<keyword evidence="4" id="KW-0949">S-adenosyl-L-methionine</keyword>
<evidence type="ECO:0000313" key="8">
    <source>
        <dbReference type="Proteomes" id="UP000015241"/>
    </source>
</evidence>
<reference evidence="7 8" key="1">
    <citation type="journal article" date="2012" name="Science">
        <title>The Paleozoic origin of enzymatic lignin decomposition reconstructed from 31 fungal genomes.</title>
        <authorList>
            <person name="Floudas D."/>
            <person name="Binder M."/>
            <person name="Riley R."/>
            <person name="Barry K."/>
            <person name="Blanchette R.A."/>
            <person name="Henrissat B."/>
            <person name="Martinez A.T."/>
            <person name="Otillar R."/>
            <person name="Spatafora J.W."/>
            <person name="Yadav J.S."/>
            <person name="Aerts A."/>
            <person name="Benoit I."/>
            <person name="Boyd A."/>
            <person name="Carlson A."/>
            <person name="Copeland A."/>
            <person name="Coutinho P.M."/>
            <person name="de Vries R.P."/>
            <person name="Ferreira P."/>
            <person name="Findley K."/>
            <person name="Foster B."/>
            <person name="Gaskell J."/>
            <person name="Glotzer D."/>
            <person name="Gorecki P."/>
            <person name="Heitman J."/>
            <person name="Hesse C."/>
            <person name="Hori C."/>
            <person name="Igarashi K."/>
            <person name="Jurgens J.A."/>
            <person name="Kallen N."/>
            <person name="Kersten P."/>
            <person name="Kohler A."/>
            <person name="Kuees U."/>
            <person name="Kumar T.K.A."/>
            <person name="Kuo A."/>
            <person name="LaButti K."/>
            <person name="Larrondo L.F."/>
            <person name="Lindquist E."/>
            <person name="Ling A."/>
            <person name="Lombard V."/>
            <person name="Lucas S."/>
            <person name="Lundell T."/>
            <person name="Martin R."/>
            <person name="McLaughlin D.J."/>
            <person name="Morgenstern I."/>
            <person name="Morin E."/>
            <person name="Murat C."/>
            <person name="Nagy L.G."/>
            <person name="Nolan M."/>
            <person name="Ohm R.A."/>
            <person name="Patyshakuliyeva A."/>
            <person name="Rokas A."/>
            <person name="Ruiz-Duenas F.J."/>
            <person name="Sabat G."/>
            <person name="Salamov A."/>
            <person name="Samejima M."/>
            <person name="Schmutz J."/>
            <person name="Slot J.C."/>
            <person name="St John F."/>
            <person name="Stenlid J."/>
            <person name="Sun H."/>
            <person name="Sun S."/>
            <person name="Syed K."/>
            <person name="Tsang A."/>
            <person name="Wiebenga A."/>
            <person name="Young D."/>
            <person name="Pisabarro A."/>
            <person name="Eastwood D.C."/>
            <person name="Martin F."/>
            <person name="Cullen D."/>
            <person name="Grigoriev I.V."/>
            <person name="Hibbett D.S."/>
        </authorList>
    </citation>
    <scope>NUCLEOTIDE SEQUENCE</scope>
    <source>
        <strain evidence="8">FP-58527</strain>
    </source>
</reference>
<dbReference type="InParanoid" id="S8FDD7"/>